<dbReference type="GO" id="GO:0016579">
    <property type="term" value="P:protein deubiquitination"/>
    <property type="evidence" value="ECO:0007669"/>
    <property type="project" value="TreeGrafter"/>
</dbReference>
<keyword evidence="3" id="KW-0788">Thiol protease</keyword>
<organism evidence="7 8">
    <name type="scientific">Acrasis kona</name>
    <dbReference type="NCBI Taxonomy" id="1008807"/>
    <lineage>
        <taxon>Eukaryota</taxon>
        <taxon>Discoba</taxon>
        <taxon>Heterolobosea</taxon>
        <taxon>Tetramitia</taxon>
        <taxon>Eutetramitia</taxon>
        <taxon>Acrasidae</taxon>
        <taxon>Acrasis</taxon>
    </lineage>
</organism>
<dbReference type="EC" id="3.4.19.12" evidence="3"/>
<keyword evidence="4" id="KW-0175">Coiled coil</keyword>
<evidence type="ECO:0000256" key="4">
    <source>
        <dbReference type="SAM" id="Coils"/>
    </source>
</evidence>
<feature type="region of interest" description="Disordered" evidence="5">
    <location>
        <begin position="169"/>
        <end position="191"/>
    </location>
</feature>
<dbReference type="CDD" id="cd22744">
    <property type="entry name" value="OTU"/>
    <property type="match status" value="1"/>
</dbReference>
<keyword evidence="3" id="KW-0963">Cytoplasm</keyword>
<evidence type="ECO:0000313" key="7">
    <source>
        <dbReference type="EMBL" id="KAL0477887.1"/>
    </source>
</evidence>
<comment type="caution">
    <text evidence="7">The sequence shown here is derived from an EMBL/GenBank/DDBJ whole genome shotgun (WGS) entry which is preliminary data.</text>
</comment>
<evidence type="ECO:0000259" key="6">
    <source>
        <dbReference type="PROSITE" id="PS50802"/>
    </source>
</evidence>
<evidence type="ECO:0000313" key="8">
    <source>
        <dbReference type="Proteomes" id="UP001431209"/>
    </source>
</evidence>
<gene>
    <name evidence="7" type="ORF">AKO1_012657</name>
</gene>
<dbReference type="GO" id="GO:0005829">
    <property type="term" value="C:cytosol"/>
    <property type="evidence" value="ECO:0007669"/>
    <property type="project" value="TreeGrafter"/>
</dbReference>
<dbReference type="PROSITE" id="PS50802">
    <property type="entry name" value="OTU"/>
    <property type="match status" value="1"/>
</dbReference>
<dbReference type="InterPro" id="IPR003323">
    <property type="entry name" value="OTU_dom"/>
</dbReference>
<keyword evidence="8" id="KW-1185">Reference proteome</keyword>
<reference evidence="7 8" key="1">
    <citation type="submission" date="2024-03" db="EMBL/GenBank/DDBJ databases">
        <title>The Acrasis kona genome and developmental transcriptomes reveal deep origins of eukaryotic multicellular pathways.</title>
        <authorList>
            <person name="Sheikh S."/>
            <person name="Fu C.-J."/>
            <person name="Brown M.W."/>
            <person name="Baldauf S.L."/>
        </authorList>
    </citation>
    <scope>NUCLEOTIDE SEQUENCE [LARGE SCALE GENOMIC DNA]</scope>
    <source>
        <strain evidence="7 8">ATCC MYA-3509</strain>
    </source>
</reference>
<dbReference type="PANTHER" id="PTHR13312:SF0">
    <property type="entry name" value="UBIQUITIN THIOESTERASE OTU1"/>
    <property type="match status" value="1"/>
</dbReference>
<comment type="subcellular location">
    <subcellularLocation>
        <location evidence="3">Cytoplasm</location>
    </subcellularLocation>
</comment>
<evidence type="ECO:0000256" key="5">
    <source>
        <dbReference type="SAM" id="MobiDB-lite"/>
    </source>
</evidence>
<evidence type="ECO:0000256" key="2">
    <source>
        <dbReference type="ARBA" id="ARBA00022801"/>
    </source>
</evidence>
<sequence length="634" mass="71080">MSKGFDLAVSFDKAIIDNIPLYSLCCYQYKNLLDPISIPEIQKEIQKIYQTVNNLPVQTCIVFVSTALPKKLQNAIKHHNKEHVTRAALLKEGVHYLVGGPEDCVFSNSKNSDPSITVPKGVEVLILGEDGLKCLFGEQQLKTLREGKMNKLNMTSKNLLDMIVPKSYRSHPTKTKDNTSKSIQSMNHPYGNFGRAPESREIVTIVIQNGEDYKVIPERVVRPKSFSDLNQLIQNKYKFDNPVVCSKTLDIISDFQAIKPDETILVFDTKQNVEYHRAGFRIIPIAADGDCLFNSIKHHVQKASRKAIVDHMTEQLAKYLDTKIEDAIKQENKSGPNEVDSPLFMMMMDMTPQQDTVGTYLKRMAVSGWGGCSEIAAAADLYKANIKVYTNGKIQQDCFPEHIKKIPLHYNGSSHYDALELISNAGNQQNKLGGGANETSDIEALQRENELLQQQLDLQKQLGGSISGVTITIKNGEDDSVASELITLPKNFEDLRKLIQDRFGFTNPVITNEKYALIRDINVISRDATILAFADEASRKKASKQPVGGQQQQIQDQRVEYNELRVTVKDNGDCIVINARTFQQLLTNIGEEVGGEVTKVRYNGGVIRSEQSFNSMMQIMKGEKLDVEAVMKEQ</sequence>
<keyword evidence="3" id="KW-0833">Ubl conjugation pathway</keyword>
<dbReference type="InterPro" id="IPR021789">
    <property type="entry name" value="KHA_dom"/>
</dbReference>
<feature type="domain" description="OTU" evidence="6">
    <location>
        <begin position="280"/>
        <end position="422"/>
    </location>
</feature>
<evidence type="ECO:0000256" key="3">
    <source>
        <dbReference type="RuleBase" id="RU367104"/>
    </source>
</evidence>
<comment type="function">
    <text evidence="3">Hydrolase that can remove conjugated ubiquitin from proteins and may therefore play an important regulatory role at the level of protein turnover by preventing degradation.</text>
</comment>
<protein>
    <recommendedName>
        <fullName evidence="3">Ubiquitin thioesterase OTU</fullName>
        <ecNumber evidence="3">3.4.19.12</ecNumber>
    </recommendedName>
</protein>
<dbReference type="PANTHER" id="PTHR13312">
    <property type="entry name" value="HIV-INDUCED PROTEIN-7-LIKE PROTEASE"/>
    <property type="match status" value="1"/>
</dbReference>
<dbReference type="Proteomes" id="UP001431209">
    <property type="component" value="Unassembled WGS sequence"/>
</dbReference>
<dbReference type="AlphaFoldDB" id="A0AAW2YKX1"/>
<dbReference type="GO" id="GO:0036503">
    <property type="term" value="P:ERAD pathway"/>
    <property type="evidence" value="ECO:0007669"/>
    <property type="project" value="TreeGrafter"/>
</dbReference>
<name>A0AAW2YKX1_9EUKA</name>
<dbReference type="GO" id="GO:0030968">
    <property type="term" value="P:endoplasmic reticulum unfolded protein response"/>
    <property type="evidence" value="ECO:0007669"/>
    <property type="project" value="TreeGrafter"/>
</dbReference>
<evidence type="ECO:0000256" key="1">
    <source>
        <dbReference type="ARBA" id="ARBA00000707"/>
    </source>
</evidence>
<comment type="catalytic activity">
    <reaction evidence="1 3">
        <text>Thiol-dependent hydrolysis of ester, thioester, amide, peptide and isopeptide bonds formed by the C-terminal Gly of ubiquitin (a 76-residue protein attached to proteins as an intracellular targeting signal).</text>
        <dbReference type="EC" id="3.4.19.12"/>
    </reaction>
</comment>
<dbReference type="GO" id="GO:0004843">
    <property type="term" value="F:cysteine-type deubiquitinase activity"/>
    <property type="evidence" value="ECO:0007669"/>
    <property type="project" value="UniProtKB-UniRule"/>
</dbReference>
<dbReference type="GO" id="GO:0005634">
    <property type="term" value="C:nucleus"/>
    <property type="evidence" value="ECO:0007669"/>
    <property type="project" value="TreeGrafter"/>
</dbReference>
<keyword evidence="2 3" id="KW-0378">Hydrolase</keyword>
<dbReference type="Pfam" id="PF11834">
    <property type="entry name" value="KHA"/>
    <property type="match status" value="1"/>
</dbReference>
<proteinExistence type="predicted"/>
<dbReference type="EMBL" id="JAOPGA020000268">
    <property type="protein sequence ID" value="KAL0477887.1"/>
    <property type="molecule type" value="Genomic_DNA"/>
</dbReference>
<accession>A0AAW2YKX1</accession>
<keyword evidence="3" id="KW-0645">Protease</keyword>
<dbReference type="SUPFAM" id="SSF54001">
    <property type="entry name" value="Cysteine proteinases"/>
    <property type="match status" value="1"/>
</dbReference>
<feature type="coiled-coil region" evidence="4">
    <location>
        <begin position="435"/>
        <end position="462"/>
    </location>
</feature>
<dbReference type="Pfam" id="PF02338">
    <property type="entry name" value="OTU"/>
    <property type="match status" value="1"/>
</dbReference>
<dbReference type="Gene3D" id="3.90.70.80">
    <property type="match status" value="1"/>
</dbReference>
<dbReference type="InterPro" id="IPR038765">
    <property type="entry name" value="Papain-like_cys_pep_sf"/>
</dbReference>